<evidence type="ECO:0000256" key="1">
    <source>
        <dbReference type="ARBA" id="ARBA00001961"/>
    </source>
</evidence>
<protein>
    <recommendedName>
        <fullName evidence="2">procollagen-lysine 5-dioxygenase</fullName>
        <ecNumber evidence="2">1.14.11.4</ecNumber>
    </recommendedName>
</protein>
<dbReference type="Pfam" id="PF13640">
    <property type="entry name" value="2OG-FeII_Oxy_3"/>
    <property type="match status" value="1"/>
</dbReference>
<dbReference type="Gene3D" id="2.60.120.620">
    <property type="entry name" value="q2cbj1_9rhob like domain"/>
    <property type="match status" value="1"/>
</dbReference>
<evidence type="ECO:0000256" key="6">
    <source>
        <dbReference type="ARBA" id="ARBA00023004"/>
    </source>
</evidence>
<keyword evidence="6" id="KW-0408">Iron</keyword>
<dbReference type="EMBL" id="BLLK01000046">
    <property type="protein sequence ID" value="GFH52976.1"/>
    <property type="molecule type" value="Genomic_DNA"/>
</dbReference>
<name>A0AAD3CVG2_9STRA</name>
<dbReference type="EC" id="1.14.11.4" evidence="2"/>
<evidence type="ECO:0000256" key="5">
    <source>
        <dbReference type="ARBA" id="ARBA00023002"/>
    </source>
</evidence>
<dbReference type="GO" id="GO:0005506">
    <property type="term" value="F:iron ion binding"/>
    <property type="evidence" value="ECO:0007669"/>
    <property type="project" value="InterPro"/>
</dbReference>
<dbReference type="Gene3D" id="3.90.550.10">
    <property type="entry name" value="Spore Coat Polysaccharide Biosynthesis Protein SpsA, Chain A"/>
    <property type="match status" value="1"/>
</dbReference>
<dbReference type="SUPFAM" id="SSF53448">
    <property type="entry name" value="Nucleotide-diphospho-sugar transferases"/>
    <property type="match status" value="1"/>
</dbReference>
<evidence type="ECO:0000259" key="8">
    <source>
        <dbReference type="PROSITE" id="PS51471"/>
    </source>
</evidence>
<organism evidence="9 10">
    <name type="scientific">Chaetoceros tenuissimus</name>
    <dbReference type="NCBI Taxonomy" id="426638"/>
    <lineage>
        <taxon>Eukaryota</taxon>
        <taxon>Sar</taxon>
        <taxon>Stramenopiles</taxon>
        <taxon>Ochrophyta</taxon>
        <taxon>Bacillariophyta</taxon>
        <taxon>Coscinodiscophyceae</taxon>
        <taxon>Chaetocerotophycidae</taxon>
        <taxon>Chaetocerotales</taxon>
        <taxon>Chaetocerotaceae</taxon>
        <taxon>Chaetoceros</taxon>
    </lineage>
</organism>
<evidence type="ECO:0000256" key="2">
    <source>
        <dbReference type="ARBA" id="ARBA00012264"/>
    </source>
</evidence>
<dbReference type="PANTHER" id="PTHR34496">
    <property type="entry name" value="GLCNAC TRANSFERASE-RELATED"/>
    <property type="match status" value="1"/>
</dbReference>
<dbReference type="InterPro" id="IPR021067">
    <property type="entry name" value="Glycosyltransferase"/>
</dbReference>
<dbReference type="Pfam" id="PF11397">
    <property type="entry name" value="GlcNAc"/>
    <property type="match status" value="2"/>
</dbReference>
<feature type="domain" description="Fe2OG dioxygenase" evidence="8">
    <location>
        <begin position="196"/>
        <end position="314"/>
    </location>
</feature>
<comment type="catalytic activity">
    <reaction evidence="7">
        <text>L-lysyl-[collagen] + 2-oxoglutarate + O2 = (5R)-5-hydroxy-L-lysyl-[collagen] + succinate + CO2</text>
        <dbReference type="Rhea" id="RHEA:16569"/>
        <dbReference type="Rhea" id="RHEA-COMP:12751"/>
        <dbReference type="Rhea" id="RHEA-COMP:12752"/>
        <dbReference type="ChEBI" id="CHEBI:15379"/>
        <dbReference type="ChEBI" id="CHEBI:16526"/>
        <dbReference type="ChEBI" id="CHEBI:16810"/>
        <dbReference type="ChEBI" id="CHEBI:29969"/>
        <dbReference type="ChEBI" id="CHEBI:30031"/>
        <dbReference type="ChEBI" id="CHEBI:133442"/>
        <dbReference type="EC" id="1.14.11.4"/>
    </reaction>
</comment>
<accession>A0AAD3CVG2</accession>
<keyword evidence="3" id="KW-0479">Metal-binding</keyword>
<reference evidence="9 10" key="1">
    <citation type="journal article" date="2021" name="Sci. Rep.">
        <title>The genome of the diatom Chaetoceros tenuissimus carries an ancient integrated fragment of an extant virus.</title>
        <authorList>
            <person name="Hongo Y."/>
            <person name="Kimura K."/>
            <person name="Takaki Y."/>
            <person name="Yoshida Y."/>
            <person name="Baba S."/>
            <person name="Kobayashi G."/>
            <person name="Nagasaki K."/>
            <person name="Hano T."/>
            <person name="Tomaru Y."/>
        </authorList>
    </citation>
    <scope>NUCLEOTIDE SEQUENCE [LARGE SCALE GENOMIC DNA]</scope>
    <source>
        <strain evidence="9 10">NIES-3715</strain>
    </source>
</reference>
<proteinExistence type="predicted"/>
<dbReference type="SMART" id="SM00702">
    <property type="entry name" value="P4Hc"/>
    <property type="match status" value="1"/>
</dbReference>
<dbReference type="CDD" id="cd00761">
    <property type="entry name" value="Glyco_tranf_GTA_type"/>
    <property type="match status" value="1"/>
</dbReference>
<dbReference type="GO" id="GO:0008475">
    <property type="term" value="F:procollagen-lysine 5-dioxygenase activity"/>
    <property type="evidence" value="ECO:0007669"/>
    <property type="project" value="UniProtKB-EC"/>
</dbReference>
<evidence type="ECO:0000313" key="10">
    <source>
        <dbReference type="Proteomes" id="UP001054902"/>
    </source>
</evidence>
<dbReference type="InterPro" id="IPR044862">
    <property type="entry name" value="Pro_4_hyd_alph_FE2OG_OXY"/>
</dbReference>
<keyword evidence="4" id="KW-0223">Dioxygenase</keyword>
<dbReference type="InterPro" id="IPR006620">
    <property type="entry name" value="Pro_4_hyd_alph"/>
</dbReference>
<keyword evidence="10" id="KW-1185">Reference proteome</keyword>
<dbReference type="InterPro" id="IPR005123">
    <property type="entry name" value="Oxoglu/Fe-dep_dioxygenase_dom"/>
</dbReference>
<evidence type="ECO:0000313" key="9">
    <source>
        <dbReference type="EMBL" id="GFH52976.1"/>
    </source>
</evidence>
<comment type="caution">
    <text evidence="9">The sequence shown here is derived from an EMBL/GenBank/DDBJ whole genome shotgun (WGS) entry which is preliminary data.</text>
</comment>
<keyword evidence="5" id="KW-0560">Oxidoreductase</keyword>
<dbReference type="PROSITE" id="PS51471">
    <property type="entry name" value="FE2OG_OXY"/>
    <property type="match status" value="1"/>
</dbReference>
<comment type="cofactor">
    <cofactor evidence="1">
        <name>L-ascorbate</name>
        <dbReference type="ChEBI" id="CHEBI:38290"/>
    </cofactor>
</comment>
<dbReference type="AlphaFoldDB" id="A0AAD3CVG2"/>
<evidence type="ECO:0000256" key="3">
    <source>
        <dbReference type="ARBA" id="ARBA00022723"/>
    </source>
</evidence>
<sequence length="694" mass="79139">MSEQQQDIPSLISSFLGNTTKKKELDTEAKVVMPSRDDLKLRTTNGNDIETTSSQIIKGWTPSTTNSLLTPPNVIGACDIIDHTFGKAFAKSLQTELEMNNIHEKLEPARTAQDLQTNDLMQSFSAFTGTTSNVRSSVRQDLSSIVPRSFRKSPTFRTKYPHLHKMISSIEQTVSLYLVDKKQNSFGNVDINLDLSLTSVQIAKYKGDGISGYKRHCDNGLTCNHDVSSTSTEGANHRVITAVYYLTDEDWNDDDAGHLRIYDLDKSCSNDSQKYYDILPYSDRLVLFRSDLVEHEVLPSMKRTRMAITVWLYGTVNQHSKQETKLQEMVKNEKGYKEYLCSSIPPLQTLEDSNYGDKKIFVSIPAYRDTETHPTIRSLIENATYPDRVFVGVVYQYDTYSELERKKYEDGKRALPQSWTLNNLRTLTLDYRNATGPCYARYLAQSLLVDEEYILQIDSHMRFRTGWDEFLIQQLHQCPNPERSVLTKYPPGYTLPNEISSETRATLLVPWKFDSHGMLRQKGRLLNESETLQNIPCLLYAAGFNFSCASVIKDCPYDKHLPHLFFGEELSMAIRLYMHGYDLYSPPTTVCYHLWSRDHRTTFQGDFGTTNDNEKKVLDKKRLASLEKVKCIMRGDGDQLGSVRSVDEFWKSLNVDRDKKVLYKGAEDAGLSPDSFASHSSALLESIANSIKNM</sequence>
<dbReference type="Proteomes" id="UP001054902">
    <property type="component" value="Unassembled WGS sequence"/>
</dbReference>
<evidence type="ECO:0000256" key="7">
    <source>
        <dbReference type="ARBA" id="ARBA00047930"/>
    </source>
</evidence>
<evidence type="ECO:0000256" key="4">
    <source>
        <dbReference type="ARBA" id="ARBA00022964"/>
    </source>
</evidence>
<dbReference type="InterPro" id="IPR029044">
    <property type="entry name" value="Nucleotide-diphossugar_trans"/>
</dbReference>
<gene>
    <name evidence="9" type="ORF">CTEN210_09452</name>
</gene>
<dbReference type="PANTHER" id="PTHR34496:SF9">
    <property type="entry name" value="[SKP1-PROTEIN]-HYDROXYPROLINE N-ACETYLGLUCOSAMINYLTRANSFERASE"/>
    <property type="match status" value="1"/>
</dbReference>
<dbReference type="GO" id="GO:0031418">
    <property type="term" value="F:L-ascorbic acid binding"/>
    <property type="evidence" value="ECO:0007669"/>
    <property type="project" value="InterPro"/>
</dbReference>